<sequence>MDDNEYAPENDHRPHLNLERHLTIGPHVYQLTASGTGEERIGLSLVGWNPSGEVVSEISGGISPADLAPVADALTSTLAGLAALRRQRLGSPVPAAGPATAGERPKRHRNQGIRWSPEHDERLIARHREGAGMRELMEEFGRSRGGIRARLEHLGLITPEGVPVAPAGGSGAGEGAEVATEAA</sequence>
<dbReference type="AlphaFoldDB" id="A0A919VYX0"/>
<dbReference type="RefSeq" id="WP_212991847.1">
    <property type="nucleotide sequence ID" value="NZ_BAABEA010000026.1"/>
</dbReference>
<evidence type="ECO:0000313" key="3">
    <source>
        <dbReference type="Proteomes" id="UP000681340"/>
    </source>
</evidence>
<gene>
    <name evidence="2" type="ORF">Aau02nite_59260</name>
</gene>
<dbReference type="Proteomes" id="UP000681340">
    <property type="component" value="Unassembled WGS sequence"/>
</dbReference>
<accession>A0A919VYX0</accession>
<feature type="region of interest" description="Disordered" evidence="1">
    <location>
        <begin position="90"/>
        <end position="110"/>
    </location>
</feature>
<dbReference type="EMBL" id="BOQL01000049">
    <property type="protein sequence ID" value="GIM74098.1"/>
    <property type="molecule type" value="Genomic_DNA"/>
</dbReference>
<proteinExistence type="predicted"/>
<reference evidence="2" key="1">
    <citation type="submission" date="2021-03" db="EMBL/GenBank/DDBJ databases">
        <title>Whole genome shotgun sequence of Actinoplanes auranticolor NBRC 12245.</title>
        <authorList>
            <person name="Komaki H."/>
            <person name="Tamura T."/>
        </authorList>
    </citation>
    <scope>NUCLEOTIDE SEQUENCE</scope>
    <source>
        <strain evidence="2">NBRC 12245</strain>
    </source>
</reference>
<feature type="region of interest" description="Disordered" evidence="1">
    <location>
        <begin position="159"/>
        <end position="183"/>
    </location>
</feature>
<evidence type="ECO:0000256" key="1">
    <source>
        <dbReference type="SAM" id="MobiDB-lite"/>
    </source>
</evidence>
<comment type="caution">
    <text evidence="2">The sequence shown here is derived from an EMBL/GenBank/DDBJ whole genome shotgun (WGS) entry which is preliminary data.</text>
</comment>
<name>A0A919VYX0_9ACTN</name>
<organism evidence="2 3">
    <name type="scientific">Actinoplanes auranticolor</name>
    <dbReference type="NCBI Taxonomy" id="47988"/>
    <lineage>
        <taxon>Bacteria</taxon>
        <taxon>Bacillati</taxon>
        <taxon>Actinomycetota</taxon>
        <taxon>Actinomycetes</taxon>
        <taxon>Micromonosporales</taxon>
        <taxon>Micromonosporaceae</taxon>
        <taxon>Actinoplanes</taxon>
    </lineage>
</organism>
<evidence type="ECO:0000313" key="2">
    <source>
        <dbReference type="EMBL" id="GIM74098.1"/>
    </source>
</evidence>
<keyword evidence="3" id="KW-1185">Reference proteome</keyword>
<protein>
    <submittedName>
        <fullName evidence="2">Uncharacterized protein</fullName>
    </submittedName>
</protein>